<dbReference type="AlphaFoldDB" id="A0A8H7U0P9"/>
<dbReference type="InterPro" id="IPR036318">
    <property type="entry name" value="FAD-bd_PCMH-like_sf"/>
</dbReference>
<feature type="signal peptide" evidence="5">
    <location>
        <begin position="1"/>
        <end position="21"/>
    </location>
</feature>
<evidence type="ECO:0000256" key="3">
    <source>
        <dbReference type="ARBA" id="ARBA00022827"/>
    </source>
</evidence>
<dbReference type="SUPFAM" id="SSF56176">
    <property type="entry name" value="FAD-binding/transporter-associated domain-like"/>
    <property type="match status" value="1"/>
</dbReference>
<name>A0A8H7U0P9_9APHY</name>
<gene>
    <name evidence="7" type="ORF">IEO21_07062</name>
</gene>
<protein>
    <recommendedName>
        <fullName evidence="6">FAD-binding PCMH-type domain-containing protein</fullName>
    </recommendedName>
</protein>
<keyword evidence="5" id="KW-0732">Signal</keyword>
<dbReference type="Pfam" id="PF08031">
    <property type="entry name" value="BBE"/>
    <property type="match status" value="1"/>
</dbReference>
<evidence type="ECO:0000256" key="2">
    <source>
        <dbReference type="ARBA" id="ARBA00022630"/>
    </source>
</evidence>
<evidence type="ECO:0000256" key="1">
    <source>
        <dbReference type="ARBA" id="ARBA00005466"/>
    </source>
</evidence>
<proteinExistence type="inferred from homology"/>
<dbReference type="InterPro" id="IPR006094">
    <property type="entry name" value="Oxid_FAD_bind_N"/>
</dbReference>
<reference evidence="7" key="1">
    <citation type="submission" date="2020-11" db="EMBL/GenBank/DDBJ databases">
        <authorList>
            <person name="Koelle M."/>
            <person name="Horta M.A.C."/>
            <person name="Nowrousian M."/>
            <person name="Ohm R.A."/>
            <person name="Benz P."/>
            <person name="Pilgard A."/>
        </authorList>
    </citation>
    <scope>NUCLEOTIDE SEQUENCE</scope>
    <source>
        <strain evidence="7">FPRL280</strain>
    </source>
</reference>
<dbReference type="Proteomes" id="UP000639403">
    <property type="component" value="Unassembled WGS sequence"/>
</dbReference>
<dbReference type="InterPro" id="IPR012951">
    <property type="entry name" value="BBE"/>
</dbReference>
<keyword evidence="4" id="KW-0560">Oxidoreductase</keyword>
<dbReference type="InterPro" id="IPR016169">
    <property type="entry name" value="FAD-bd_PCMH_sub2"/>
</dbReference>
<dbReference type="InterPro" id="IPR050416">
    <property type="entry name" value="FAD-linked_Oxidoreductase"/>
</dbReference>
<dbReference type="Gene3D" id="3.40.462.20">
    <property type="match status" value="1"/>
</dbReference>
<sequence length="494" mass="52924">MFATVAFSSLSTFLLFNVVYATDGPTLQTRGVIQTLSVCEEIGKAVSSQSAVFYPLQSSYTGDIEHYMSSSSQLSTCSVEPGTPEDVGAVVCFFSVLNQAVQVKGGGHASNPGFSSTTGVQITMSRFSGVTYHSDSQTVDIGSGLIWDDVYAALEPYGVNVVGGRVTGVGVAGFTLGGGFSFLSNQYGLTVDTVMAYQLVLPNGTISDIIASSNPDLFFALKGGFNNFGIVTQFTLKTFPQGQVWGGTILALGEFDKIATATANFYANVTDPKASIISTFNWDLGIHLGQVSLFYDGSSPPDGMFDEFIAIPAVSQDISSRSFLSLVLSSVSNETSGLRGYFDTVSLYDITPSMLTAVSNETTYWASQLALEVPGLFLSYDIEPFLPSMLSHGSDSAWPPNRDRAILPMNIYYAWDLSLSDTKMGNTMRTSSSHLTELAVLGGQDVTDAPLYPNYALYGTPLSRMYGDNLPRLQAIKAQYDPNNVMGLAGGWKF</sequence>
<dbReference type="GO" id="GO:0016491">
    <property type="term" value="F:oxidoreductase activity"/>
    <property type="evidence" value="ECO:0007669"/>
    <property type="project" value="UniProtKB-KW"/>
</dbReference>
<dbReference type="InterPro" id="IPR016166">
    <property type="entry name" value="FAD-bd_PCMH"/>
</dbReference>
<organism evidence="7 8">
    <name type="scientific">Rhodonia placenta</name>
    <dbReference type="NCBI Taxonomy" id="104341"/>
    <lineage>
        <taxon>Eukaryota</taxon>
        <taxon>Fungi</taxon>
        <taxon>Dikarya</taxon>
        <taxon>Basidiomycota</taxon>
        <taxon>Agaricomycotina</taxon>
        <taxon>Agaricomycetes</taxon>
        <taxon>Polyporales</taxon>
        <taxon>Adustoporiaceae</taxon>
        <taxon>Rhodonia</taxon>
    </lineage>
</organism>
<dbReference type="PANTHER" id="PTHR42973:SF13">
    <property type="entry name" value="FAD-BINDING PCMH-TYPE DOMAIN-CONTAINING PROTEIN"/>
    <property type="match status" value="1"/>
</dbReference>
<evidence type="ECO:0000256" key="5">
    <source>
        <dbReference type="SAM" id="SignalP"/>
    </source>
</evidence>
<dbReference type="GO" id="GO:0071949">
    <property type="term" value="F:FAD binding"/>
    <property type="evidence" value="ECO:0007669"/>
    <property type="project" value="InterPro"/>
</dbReference>
<dbReference type="Gene3D" id="3.30.465.10">
    <property type="match status" value="1"/>
</dbReference>
<evidence type="ECO:0000259" key="6">
    <source>
        <dbReference type="PROSITE" id="PS51387"/>
    </source>
</evidence>
<dbReference type="PROSITE" id="PS51387">
    <property type="entry name" value="FAD_PCMH"/>
    <property type="match status" value="1"/>
</dbReference>
<evidence type="ECO:0000313" key="8">
    <source>
        <dbReference type="Proteomes" id="UP000639403"/>
    </source>
</evidence>
<accession>A0A8H7U0P9</accession>
<feature type="chain" id="PRO_5034385551" description="FAD-binding PCMH-type domain-containing protein" evidence="5">
    <location>
        <begin position="22"/>
        <end position="494"/>
    </location>
</feature>
<feature type="domain" description="FAD-binding PCMH-type" evidence="6">
    <location>
        <begin position="71"/>
        <end position="241"/>
    </location>
</feature>
<comment type="caution">
    <text evidence="7">The sequence shown here is derived from an EMBL/GenBank/DDBJ whole genome shotgun (WGS) entry which is preliminary data.</text>
</comment>
<evidence type="ECO:0000256" key="4">
    <source>
        <dbReference type="ARBA" id="ARBA00023002"/>
    </source>
</evidence>
<keyword evidence="2" id="KW-0285">Flavoprotein</keyword>
<reference evidence="7" key="2">
    <citation type="journal article" name="Front. Microbiol.">
        <title>Degradative Capacity of Two Strains of Rhodonia placenta: From Phenotype to Genotype.</title>
        <authorList>
            <person name="Kolle M."/>
            <person name="Horta M.A.C."/>
            <person name="Nowrousian M."/>
            <person name="Ohm R.A."/>
            <person name="Benz J.P."/>
            <person name="Pilgard A."/>
        </authorList>
    </citation>
    <scope>NUCLEOTIDE SEQUENCE</scope>
    <source>
        <strain evidence="7">FPRL280</strain>
    </source>
</reference>
<dbReference type="PANTHER" id="PTHR42973">
    <property type="entry name" value="BINDING OXIDOREDUCTASE, PUTATIVE (AFU_ORTHOLOGUE AFUA_1G17690)-RELATED"/>
    <property type="match status" value="1"/>
</dbReference>
<dbReference type="EMBL" id="JADOXO010000183">
    <property type="protein sequence ID" value="KAF9810220.1"/>
    <property type="molecule type" value="Genomic_DNA"/>
</dbReference>
<dbReference type="Pfam" id="PF01565">
    <property type="entry name" value="FAD_binding_4"/>
    <property type="match status" value="1"/>
</dbReference>
<evidence type="ECO:0000313" key="7">
    <source>
        <dbReference type="EMBL" id="KAF9810220.1"/>
    </source>
</evidence>
<comment type="similarity">
    <text evidence="1">Belongs to the oxygen-dependent FAD-linked oxidoreductase family.</text>
</comment>
<keyword evidence="3" id="KW-0274">FAD</keyword>